<dbReference type="AlphaFoldDB" id="A0A2P2NB33"/>
<proteinExistence type="predicted"/>
<dbReference type="EMBL" id="GGEC01059183">
    <property type="protein sequence ID" value="MBX39667.1"/>
    <property type="molecule type" value="Transcribed_RNA"/>
</dbReference>
<protein>
    <submittedName>
        <fullName evidence="1">Uncharacterized protein</fullName>
    </submittedName>
</protein>
<reference evidence="1" key="1">
    <citation type="submission" date="2018-02" db="EMBL/GenBank/DDBJ databases">
        <title>Rhizophora mucronata_Transcriptome.</title>
        <authorList>
            <person name="Meera S.P."/>
            <person name="Sreeshan A."/>
            <person name="Augustine A."/>
        </authorList>
    </citation>
    <scope>NUCLEOTIDE SEQUENCE</scope>
    <source>
        <tissue evidence="1">Leaf</tissue>
    </source>
</reference>
<name>A0A2P2NB33_RHIMU</name>
<organism evidence="1">
    <name type="scientific">Rhizophora mucronata</name>
    <name type="common">Asiatic mangrove</name>
    <dbReference type="NCBI Taxonomy" id="61149"/>
    <lineage>
        <taxon>Eukaryota</taxon>
        <taxon>Viridiplantae</taxon>
        <taxon>Streptophyta</taxon>
        <taxon>Embryophyta</taxon>
        <taxon>Tracheophyta</taxon>
        <taxon>Spermatophyta</taxon>
        <taxon>Magnoliopsida</taxon>
        <taxon>eudicotyledons</taxon>
        <taxon>Gunneridae</taxon>
        <taxon>Pentapetalae</taxon>
        <taxon>rosids</taxon>
        <taxon>fabids</taxon>
        <taxon>Malpighiales</taxon>
        <taxon>Rhizophoraceae</taxon>
        <taxon>Rhizophora</taxon>
    </lineage>
</organism>
<sequence>MQPYSCLYRHTLSATQAFNLQVTME</sequence>
<evidence type="ECO:0000313" key="1">
    <source>
        <dbReference type="EMBL" id="MBX39667.1"/>
    </source>
</evidence>
<accession>A0A2P2NB33</accession>